<comment type="caution">
    <text evidence="7">The sequence shown here is derived from an EMBL/GenBank/DDBJ whole genome shotgun (WGS) entry which is preliminary data.</text>
</comment>
<gene>
    <name evidence="7" type="ORF">GCM10010916_13660</name>
</gene>
<sequence>MKTKKRVLISIVTVLLFITTACGNTGGTNTGNTDGASAEAGNASANTSGTSEANGSNIAGVKQPPWYQEPNAAQLEAVKLDNASDMIVSSGPNGEEATNASDIVITDEQAAKIKEGKFTAAIAMGFLGDDWSEQQLAGLKSEFGNLGIEVVAETNANFKDTTQISDLQAISGKKPDILVSIPLNAQTTANAYKSLADQGTKIVFMDQPAEGMEAGKDYVSVVSADSFGLGMNIADELAKAIGGEGEVAALYYAPNFYVTNQRYQGFVARLAAKHPNIKLVEAQGFQDPNRSQEVAAAIITKYPNLKGIYGSWDVPAMGAVAAARVAGKSPEKFKITNENLGNEAALNMAQNGFIAGIGSQRPFDQGVAEAKLAALAMIGEPTPAYVAVPSLAVNRDNLEESYKVIYHKDAPADILEALKK</sequence>
<dbReference type="PROSITE" id="PS51257">
    <property type="entry name" value="PROKAR_LIPOPROTEIN"/>
    <property type="match status" value="1"/>
</dbReference>
<comment type="subcellular location">
    <subcellularLocation>
        <location evidence="1">Cell envelope</location>
    </subcellularLocation>
</comment>
<reference evidence="7" key="2">
    <citation type="submission" date="2020-09" db="EMBL/GenBank/DDBJ databases">
        <authorList>
            <person name="Sun Q."/>
            <person name="Zhou Y."/>
        </authorList>
    </citation>
    <scope>NUCLEOTIDE SEQUENCE</scope>
    <source>
        <strain evidence="7">CGMCC 1.12987</strain>
    </source>
</reference>
<evidence type="ECO:0000256" key="5">
    <source>
        <dbReference type="SAM" id="SignalP"/>
    </source>
</evidence>
<accession>A0A917CTF7</accession>
<dbReference type="InterPro" id="IPR025997">
    <property type="entry name" value="SBP_2_dom"/>
</dbReference>
<dbReference type="AlphaFoldDB" id="A0A917CTF7"/>
<dbReference type="PANTHER" id="PTHR46847:SF1">
    <property type="entry name" value="D-ALLOSE-BINDING PERIPLASMIC PROTEIN-RELATED"/>
    <property type="match status" value="1"/>
</dbReference>
<feature type="signal peptide" evidence="5">
    <location>
        <begin position="1"/>
        <end position="23"/>
    </location>
</feature>
<organism evidence="7 8">
    <name type="scientific">Paenibacillus abyssi</name>
    <dbReference type="NCBI Taxonomy" id="1340531"/>
    <lineage>
        <taxon>Bacteria</taxon>
        <taxon>Bacillati</taxon>
        <taxon>Bacillota</taxon>
        <taxon>Bacilli</taxon>
        <taxon>Bacillales</taxon>
        <taxon>Paenibacillaceae</taxon>
        <taxon>Paenibacillus</taxon>
    </lineage>
</organism>
<evidence type="ECO:0000256" key="4">
    <source>
        <dbReference type="SAM" id="MobiDB-lite"/>
    </source>
</evidence>
<evidence type="ECO:0000313" key="8">
    <source>
        <dbReference type="Proteomes" id="UP000644756"/>
    </source>
</evidence>
<dbReference type="RefSeq" id="WP_188530300.1">
    <property type="nucleotide sequence ID" value="NZ_BMGR01000004.1"/>
</dbReference>
<proteinExistence type="inferred from homology"/>
<feature type="compositionally biased region" description="Low complexity" evidence="4">
    <location>
        <begin position="33"/>
        <end position="49"/>
    </location>
</feature>
<evidence type="ECO:0000259" key="6">
    <source>
        <dbReference type="Pfam" id="PF13407"/>
    </source>
</evidence>
<dbReference type="Pfam" id="PF13407">
    <property type="entry name" value="Peripla_BP_4"/>
    <property type="match status" value="1"/>
</dbReference>
<feature type="region of interest" description="Disordered" evidence="4">
    <location>
        <begin position="33"/>
        <end position="64"/>
    </location>
</feature>
<evidence type="ECO:0000313" key="7">
    <source>
        <dbReference type="EMBL" id="GGF97670.1"/>
    </source>
</evidence>
<reference evidence="7" key="1">
    <citation type="journal article" date="2014" name="Int. J. Syst. Evol. Microbiol.">
        <title>Complete genome sequence of Corynebacterium casei LMG S-19264T (=DSM 44701T), isolated from a smear-ripened cheese.</title>
        <authorList>
            <consortium name="US DOE Joint Genome Institute (JGI-PGF)"/>
            <person name="Walter F."/>
            <person name="Albersmeier A."/>
            <person name="Kalinowski J."/>
            <person name="Ruckert C."/>
        </authorList>
    </citation>
    <scope>NUCLEOTIDE SEQUENCE</scope>
    <source>
        <strain evidence="7">CGMCC 1.12987</strain>
    </source>
</reference>
<dbReference type="SUPFAM" id="SSF53822">
    <property type="entry name" value="Periplasmic binding protein-like I"/>
    <property type="match status" value="1"/>
</dbReference>
<name>A0A917CTF7_9BACL</name>
<keyword evidence="8" id="KW-1185">Reference proteome</keyword>
<dbReference type="PANTHER" id="PTHR46847">
    <property type="entry name" value="D-ALLOSE-BINDING PERIPLASMIC PROTEIN-RELATED"/>
    <property type="match status" value="1"/>
</dbReference>
<comment type="similarity">
    <text evidence="2">Belongs to the bacterial solute-binding protein 2 family.</text>
</comment>
<evidence type="ECO:0000256" key="3">
    <source>
        <dbReference type="ARBA" id="ARBA00022729"/>
    </source>
</evidence>
<dbReference type="GO" id="GO:0030313">
    <property type="term" value="C:cell envelope"/>
    <property type="evidence" value="ECO:0007669"/>
    <property type="project" value="UniProtKB-SubCell"/>
</dbReference>
<dbReference type="CDD" id="cd06316">
    <property type="entry name" value="PBP1_ABC_sugar_binding-like"/>
    <property type="match status" value="1"/>
</dbReference>
<protein>
    <submittedName>
        <fullName evidence="7">Sugar ABC transporter substrate-binding protein</fullName>
    </submittedName>
</protein>
<dbReference type="GO" id="GO:0030246">
    <property type="term" value="F:carbohydrate binding"/>
    <property type="evidence" value="ECO:0007669"/>
    <property type="project" value="UniProtKB-ARBA"/>
</dbReference>
<dbReference type="InterPro" id="IPR028082">
    <property type="entry name" value="Peripla_BP_I"/>
</dbReference>
<feature type="domain" description="Periplasmic binding protein" evidence="6">
    <location>
        <begin position="121"/>
        <end position="380"/>
    </location>
</feature>
<evidence type="ECO:0000256" key="1">
    <source>
        <dbReference type="ARBA" id="ARBA00004196"/>
    </source>
</evidence>
<dbReference type="Proteomes" id="UP000644756">
    <property type="component" value="Unassembled WGS sequence"/>
</dbReference>
<dbReference type="EMBL" id="BMGR01000004">
    <property type="protein sequence ID" value="GGF97670.1"/>
    <property type="molecule type" value="Genomic_DNA"/>
</dbReference>
<dbReference type="Gene3D" id="3.40.50.2300">
    <property type="match status" value="2"/>
</dbReference>
<feature type="chain" id="PRO_5036942499" evidence="5">
    <location>
        <begin position="24"/>
        <end position="420"/>
    </location>
</feature>
<evidence type="ECO:0000256" key="2">
    <source>
        <dbReference type="ARBA" id="ARBA00007639"/>
    </source>
</evidence>
<keyword evidence="3 5" id="KW-0732">Signal</keyword>